<keyword evidence="2" id="KW-0521">NADP</keyword>
<organism evidence="5 6">
    <name type="scientific">Marinicrinis sediminis</name>
    <dbReference type="NCBI Taxonomy" id="1652465"/>
    <lineage>
        <taxon>Bacteria</taxon>
        <taxon>Bacillati</taxon>
        <taxon>Bacillota</taxon>
        <taxon>Bacilli</taxon>
        <taxon>Bacillales</taxon>
        <taxon>Paenibacillaceae</taxon>
    </lineage>
</organism>
<evidence type="ECO:0000256" key="3">
    <source>
        <dbReference type="ARBA" id="ARBA00023002"/>
    </source>
</evidence>
<evidence type="ECO:0000313" key="6">
    <source>
        <dbReference type="Proteomes" id="UP001597497"/>
    </source>
</evidence>
<feature type="domain" description="Bacterial bifunctional deaminase-reductase C-terminal" evidence="4">
    <location>
        <begin position="2"/>
        <end position="197"/>
    </location>
</feature>
<dbReference type="PANTHER" id="PTHR38011">
    <property type="entry name" value="DIHYDROFOLATE REDUCTASE FAMILY PROTEIN (AFU_ORTHOLOGUE AFUA_8G06820)"/>
    <property type="match status" value="1"/>
</dbReference>
<name>A0ABW5R8Z6_9BACL</name>
<protein>
    <submittedName>
        <fullName evidence="5">Dihydrofolate reductase family protein</fullName>
    </submittedName>
</protein>
<dbReference type="EMBL" id="JBHUMM010000010">
    <property type="protein sequence ID" value="MFD2671225.1"/>
    <property type="molecule type" value="Genomic_DNA"/>
</dbReference>
<dbReference type="PANTHER" id="PTHR38011:SF7">
    <property type="entry name" value="2,5-DIAMINO-6-RIBOSYLAMINO-4(3H)-PYRIMIDINONE 5'-PHOSPHATE REDUCTASE"/>
    <property type="match status" value="1"/>
</dbReference>
<dbReference type="InterPro" id="IPR024072">
    <property type="entry name" value="DHFR-like_dom_sf"/>
</dbReference>
<evidence type="ECO:0000259" key="4">
    <source>
        <dbReference type="Pfam" id="PF01872"/>
    </source>
</evidence>
<reference evidence="6" key="1">
    <citation type="journal article" date="2019" name="Int. J. Syst. Evol. Microbiol.">
        <title>The Global Catalogue of Microorganisms (GCM) 10K type strain sequencing project: providing services to taxonomists for standard genome sequencing and annotation.</title>
        <authorList>
            <consortium name="The Broad Institute Genomics Platform"/>
            <consortium name="The Broad Institute Genome Sequencing Center for Infectious Disease"/>
            <person name="Wu L."/>
            <person name="Ma J."/>
        </authorList>
    </citation>
    <scope>NUCLEOTIDE SEQUENCE [LARGE SCALE GENOMIC DNA]</scope>
    <source>
        <strain evidence="6">KCTC 33676</strain>
    </source>
</reference>
<accession>A0ABW5R8Z6</accession>
<dbReference type="Gene3D" id="3.40.430.10">
    <property type="entry name" value="Dihydrofolate Reductase, subunit A"/>
    <property type="match status" value="1"/>
</dbReference>
<dbReference type="InterPro" id="IPR002734">
    <property type="entry name" value="RibDG_C"/>
</dbReference>
<dbReference type="SUPFAM" id="SSF53597">
    <property type="entry name" value="Dihydrofolate reductase-like"/>
    <property type="match status" value="1"/>
</dbReference>
<comment type="pathway">
    <text evidence="1">Cofactor biosynthesis; riboflavin biosynthesis.</text>
</comment>
<proteinExistence type="predicted"/>
<comment type="caution">
    <text evidence="5">The sequence shown here is derived from an EMBL/GenBank/DDBJ whole genome shotgun (WGS) entry which is preliminary data.</text>
</comment>
<sequence length="227" mass="25782">MHITIFSQISIDGKLTMGAGKSSKPLFSFFNQSDITYIHKFRGAVDAIMVGKNTILTDNPFLTNRVEENKNPVRIIPTKTFDLPMDANVLTDDGRTIVVTTEQGYQEEKAQILRERGKECIVCGEDQVNFRQLFLQLEEQYGMKRVMVEGGGQLNWHIFNEDLANDIILMQLPIIIGGHDNVTLVDGDGYTELALTKQYKVVELDQKENYTLMRFVKLQANMQTEAV</sequence>
<keyword evidence="6" id="KW-1185">Reference proteome</keyword>
<keyword evidence="3" id="KW-0560">Oxidoreductase</keyword>
<evidence type="ECO:0000256" key="1">
    <source>
        <dbReference type="ARBA" id="ARBA00005104"/>
    </source>
</evidence>
<evidence type="ECO:0000256" key="2">
    <source>
        <dbReference type="ARBA" id="ARBA00022857"/>
    </source>
</evidence>
<dbReference type="RefSeq" id="WP_379928663.1">
    <property type="nucleotide sequence ID" value="NZ_JBHUMM010000010.1"/>
</dbReference>
<gene>
    <name evidence="5" type="ORF">ACFSUC_06360</name>
</gene>
<dbReference type="Proteomes" id="UP001597497">
    <property type="component" value="Unassembled WGS sequence"/>
</dbReference>
<dbReference type="InterPro" id="IPR050765">
    <property type="entry name" value="Riboflavin_Biosynth_HTPR"/>
</dbReference>
<evidence type="ECO:0000313" key="5">
    <source>
        <dbReference type="EMBL" id="MFD2671225.1"/>
    </source>
</evidence>
<dbReference type="Pfam" id="PF01872">
    <property type="entry name" value="RibD_C"/>
    <property type="match status" value="1"/>
</dbReference>